<reference evidence="2 3" key="1">
    <citation type="submission" date="2014-02" db="EMBL/GenBank/DDBJ databases">
        <title>Draft genome sequence of Lysinibacillus sinduriensis JCM 15800.</title>
        <authorList>
            <person name="Zhang F."/>
            <person name="Wang G."/>
            <person name="Zhang L."/>
        </authorList>
    </citation>
    <scope>NUCLEOTIDE SEQUENCE [LARGE SCALE GENOMIC DNA]</scope>
    <source>
        <strain evidence="2 3">JCM 15800</strain>
    </source>
</reference>
<dbReference type="EMBL" id="JPVO01000039">
    <property type="protein sequence ID" value="KGR77303.1"/>
    <property type="molecule type" value="Genomic_DNA"/>
</dbReference>
<proteinExistence type="predicted"/>
<evidence type="ECO:0000259" key="1">
    <source>
        <dbReference type="Pfam" id="PF12867"/>
    </source>
</evidence>
<dbReference type="InterPro" id="IPR024775">
    <property type="entry name" value="DinB-like"/>
</dbReference>
<dbReference type="Gene3D" id="1.20.120.450">
    <property type="entry name" value="dinb family like domain"/>
    <property type="match status" value="1"/>
</dbReference>
<dbReference type="SUPFAM" id="SSF109854">
    <property type="entry name" value="DinB/YfiT-like putative metalloenzymes"/>
    <property type="match status" value="1"/>
</dbReference>
<name>A0A0A3I3S5_9BACL</name>
<accession>A0A0A3I3S5</accession>
<comment type="caution">
    <text evidence="2">The sequence shown here is derived from an EMBL/GenBank/DDBJ whole genome shotgun (WGS) entry which is preliminary data.</text>
</comment>
<dbReference type="Proteomes" id="UP000030408">
    <property type="component" value="Unassembled WGS sequence"/>
</dbReference>
<evidence type="ECO:0000313" key="2">
    <source>
        <dbReference type="EMBL" id="KGR77303.1"/>
    </source>
</evidence>
<evidence type="ECO:0000313" key="3">
    <source>
        <dbReference type="Proteomes" id="UP000030408"/>
    </source>
</evidence>
<dbReference type="Pfam" id="PF12867">
    <property type="entry name" value="DinB_2"/>
    <property type="match status" value="1"/>
</dbReference>
<organism evidence="2 3">
    <name type="scientific">Ureibacillus sinduriensis BLB-1 = JCM 15800</name>
    <dbReference type="NCBI Taxonomy" id="1384057"/>
    <lineage>
        <taxon>Bacteria</taxon>
        <taxon>Bacillati</taxon>
        <taxon>Bacillota</taxon>
        <taxon>Bacilli</taxon>
        <taxon>Bacillales</taxon>
        <taxon>Caryophanaceae</taxon>
        <taxon>Ureibacillus</taxon>
    </lineage>
</organism>
<dbReference type="RefSeq" id="WP_036198046.1">
    <property type="nucleotide sequence ID" value="NZ_AVCY01000017.1"/>
</dbReference>
<keyword evidence="3" id="KW-1185">Reference proteome</keyword>
<protein>
    <recommendedName>
        <fullName evidence="1">DinB-like domain-containing protein</fullName>
    </recommendedName>
</protein>
<dbReference type="OrthoDB" id="5464839at2"/>
<dbReference type="STRING" id="1384057.CD33_03100"/>
<dbReference type="eggNOG" id="COG2318">
    <property type="taxonomic scope" value="Bacteria"/>
</dbReference>
<feature type="domain" description="DinB-like" evidence="1">
    <location>
        <begin position="4"/>
        <end position="153"/>
    </location>
</feature>
<sequence>MENLDRVREEILESVGSLTDEQLNEVVAEGSWSIAQVLEHLYIMEEKIVGQIHNALNEEEHEEPGTFPLHVVVDRTKKIDAPDYLVPSNNFHTLEELNEKLAASRASLKQIAHLHNEEELSQKTFAHRRFGVLSINQWIALVGYHEQRHIGQIEEIKEALTRK</sequence>
<gene>
    <name evidence="2" type="ORF">CD33_03100</name>
</gene>
<dbReference type="AlphaFoldDB" id="A0A0A3I3S5"/>
<dbReference type="InterPro" id="IPR034660">
    <property type="entry name" value="DinB/YfiT-like"/>
</dbReference>